<evidence type="ECO:0000313" key="7">
    <source>
        <dbReference type="Proteomes" id="UP000031599"/>
    </source>
</evidence>
<keyword evidence="3" id="KW-0963">Cytoplasm</keyword>
<evidence type="ECO:0000256" key="2">
    <source>
        <dbReference type="ARBA" id="ARBA00010736"/>
    </source>
</evidence>
<dbReference type="Pfam" id="PF00381">
    <property type="entry name" value="PTS-HPr"/>
    <property type="match status" value="1"/>
</dbReference>
<dbReference type="PANTHER" id="PTHR33705:SF2">
    <property type="entry name" value="PHOSPHOCARRIER PROTEIN NPR"/>
    <property type="match status" value="1"/>
</dbReference>
<dbReference type="PRINTS" id="PR00107">
    <property type="entry name" value="PHOSPHOCPHPR"/>
</dbReference>
<evidence type="ECO:0000256" key="3">
    <source>
        <dbReference type="ARBA" id="ARBA00022490"/>
    </source>
</evidence>
<proteinExistence type="inferred from homology"/>
<dbReference type="PANTHER" id="PTHR33705">
    <property type="entry name" value="PHOSPHOCARRIER PROTEIN HPR"/>
    <property type="match status" value="1"/>
</dbReference>
<evidence type="ECO:0000256" key="4">
    <source>
        <dbReference type="ARBA" id="ARBA00022683"/>
    </source>
</evidence>
<accession>A0A0C2D082</accession>
<dbReference type="PROSITE" id="PS00369">
    <property type="entry name" value="PTS_HPR_HIS"/>
    <property type="match status" value="1"/>
</dbReference>
<dbReference type="Gene3D" id="3.30.1340.10">
    <property type="entry name" value="HPr-like"/>
    <property type="match status" value="1"/>
</dbReference>
<protein>
    <submittedName>
        <fullName evidence="6">Phosphocarrier protein, nitrogen regulation associated</fullName>
    </submittedName>
</protein>
<comment type="similarity">
    <text evidence="2">Belongs to the HPr family.</text>
</comment>
<sequence>MGRTKSSELEIVNPLGLHARAAAKLVGLANKYESEVWIGKDGQEVNGKSILGVLMLACGQGSKISLRVEGKDADKAHGALSELVGAGFGEI</sequence>
<comment type="subcellular location">
    <subcellularLocation>
        <location evidence="1">Cytoplasm</location>
    </subcellularLocation>
</comment>
<dbReference type="InterPro" id="IPR002114">
    <property type="entry name" value="PTS_HPr_Ser_P_site"/>
</dbReference>
<dbReference type="InterPro" id="IPR050399">
    <property type="entry name" value="HPr"/>
</dbReference>
<organism evidence="6 7">
    <name type="scientific">Enhygromyxa salina</name>
    <dbReference type="NCBI Taxonomy" id="215803"/>
    <lineage>
        <taxon>Bacteria</taxon>
        <taxon>Pseudomonadati</taxon>
        <taxon>Myxococcota</taxon>
        <taxon>Polyangia</taxon>
        <taxon>Nannocystales</taxon>
        <taxon>Nannocystaceae</taxon>
        <taxon>Enhygromyxa</taxon>
    </lineage>
</organism>
<dbReference type="SUPFAM" id="SSF55594">
    <property type="entry name" value="HPr-like"/>
    <property type="match status" value="1"/>
</dbReference>
<dbReference type="GO" id="GO:0005737">
    <property type="term" value="C:cytoplasm"/>
    <property type="evidence" value="ECO:0007669"/>
    <property type="project" value="UniProtKB-SubCell"/>
</dbReference>
<feature type="domain" description="HPr" evidence="5">
    <location>
        <begin position="4"/>
        <end position="91"/>
    </location>
</feature>
<comment type="caution">
    <text evidence="6">The sequence shown here is derived from an EMBL/GenBank/DDBJ whole genome shotgun (WGS) entry which is preliminary data.</text>
</comment>
<dbReference type="AlphaFoldDB" id="A0A0C2D082"/>
<dbReference type="NCBIfam" id="TIGR01003">
    <property type="entry name" value="PTS_HPr_family"/>
    <property type="match status" value="1"/>
</dbReference>
<evidence type="ECO:0000313" key="6">
    <source>
        <dbReference type="EMBL" id="KIG13562.1"/>
    </source>
</evidence>
<dbReference type="InterPro" id="IPR000032">
    <property type="entry name" value="HPr-like"/>
</dbReference>
<dbReference type="RefSeq" id="WP_052555479.1">
    <property type="nucleotide sequence ID" value="NZ_JMCC02000092.1"/>
</dbReference>
<dbReference type="InterPro" id="IPR001020">
    <property type="entry name" value="PTS_HPr_His_P_site"/>
</dbReference>
<dbReference type="Proteomes" id="UP000031599">
    <property type="component" value="Unassembled WGS sequence"/>
</dbReference>
<reference evidence="6 7" key="1">
    <citation type="submission" date="2014-12" db="EMBL/GenBank/DDBJ databases">
        <title>Genome assembly of Enhygromyxa salina DSM 15201.</title>
        <authorList>
            <person name="Sharma G."/>
            <person name="Subramanian S."/>
        </authorList>
    </citation>
    <scope>NUCLEOTIDE SEQUENCE [LARGE SCALE GENOMIC DNA]</scope>
    <source>
        <strain evidence="6 7">DSM 15201</strain>
    </source>
</reference>
<dbReference type="PROSITE" id="PS00589">
    <property type="entry name" value="PTS_HPR_SER"/>
    <property type="match status" value="1"/>
</dbReference>
<gene>
    <name evidence="6" type="ORF">DB30_07950</name>
</gene>
<evidence type="ECO:0000259" key="5">
    <source>
        <dbReference type="PROSITE" id="PS51350"/>
    </source>
</evidence>
<dbReference type="CDD" id="cd00367">
    <property type="entry name" value="PTS-HPr_like"/>
    <property type="match status" value="1"/>
</dbReference>
<evidence type="ECO:0000256" key="1">
    <source>
        <dbReference type="ARBA" id="ARBA00004496"/>
    </source>
</evidence>
<dbReference type="GO" id="GO:0009401">
    <property type="term" value="P:phosphoenolpyruvate-dependent sugar phosphotransferase system"/>
    <property type="evidence" value="ECO:0007669"/>
    <property type="project" value="UniProtKB-KW"/>
</dbReference>
<name>A0A0C2D082_9BACT</name>
<keyword evidence="4" id="KW-0598">Phosphotransferase system</keyword>
<dbReference type="EMBL" id="JMCC02000092">
    <property type="protein sequence ID" value="KIG13562.1"/>
    <property type="molecule type" value="Genomic_DNA"/>
</dbReference>
<dbReference type="PROSITE" id="PS51350">
    <property type="entry name" value="PTS_HPR_DOM"/>
    <property type="match status" value="1"/>
</dbReference>
<dbReference type="InterPro" id="IPR035895">
    <property type="entry name" value="HPr-like_sf"/>
</dbReference>